<name>A0ABW6AED9_9BACT</name>
<dbReference type="RefSeq" id="WP_381496951.1">
    <property type="nucleotide sequence ID" value="NZ_JBHUOM010000001.1"/>
</dbReference>
<dbReference type="Proteomes" id="UP001597512">
    <property type="component" value="Unassembled WGS sequence"/>
</dbReference>
<accession>A0ABW6AED9</accession>
<gene>
    <name evidence="1" type="ORF">ACFS25_03175</name>
</gene>
<reference evidence="2" key="1">
    <citation type="journal article" date="2019" name="Int. J. Syst. Evol. Microbiol.">
        <title>The Global Catalogue of Microorganisms (GCM) 10K type strain sequencing project: providing services to taxonomists for standard genome sequencing and annotation.</title>
        <authorList>
            <consortium name="The Broad Institute Genomics Platform"/>
            <consortium name="The Broad Institute Genome Sequencing Center for Infectious Disease"/>
            <person name="Wu L."/>
            <person name="Ma J."/>
        </authorList>
    </citation>
    <scope>NUCLEOTIDE SEQUENCE [LARGE SCALE GENOMIC DNA]</scope>
    <source>
        <strain evidence="2">KCTC 52490</strain>
    </source>
</reference>
<sequence length="67" mass="7293">MENPNPFKELESDATCPPHLKNELISEIDLIRNVITVIELYVGDLFGLASALASPSQVTSDNTNPPL</sequence>
<dbReference type="EMBL" id="JBHUOM010000001">
    <property type="protein sequence ID" value="MFD2932763.1"/>
    <property type="molecule type" value="Genomic_DNA"/>
</dbReference>
<keyword evidence="2" id="KW-1185">Reference proteome</keyword>
<protein>
    <submittedName>
        <fullName evidence="1">Uncharacterized protein</fullName>
    </submittedName>
</protein>
<comment type="caution">
    <text evidence="1">The sequence shown here is derived from an EMBL/GenBank/DDBJ whole genome shotgun (WGS) entry which is preliminary data.</text>
</comment>
<proteinExistence type="predicted"/>
<evidence type="ECO:0000313" key="1">
    <source>
        <dbReference type="EMBL" id="MFD2932763.1"/>
    </source>
</evidence>
<evidence type="ECO:0000313" key="2">
    <source>
        <dbReference type="Proteomes" id="UP001597512"/>
    </source>
</evidence>
<organism evidence="1 2">
    <name type="scientific">Spirosoma flavum</name>
    <dbReference type="NCBI Taxonomy" id="2048557"/>
    <lineage>
        <taxon>Bacteria</taxon>
        <taxon>Pseudomonadati</taxon>
        <taxon>Bacteroidota</taxon>
        <taxon>Cytophagia</taxon>
        <taxon>Cytophagales</taxon>
        <taxon>Cytophagaceae</taxon>
        <taxon>Spirosoma</taxon>
    </lineage>
</organism>